<sequence length="540" mass="58798">QVVTSLIYLTEIQFRFEPLCYHFHSICFRNHNSISQSPTTMEEDDKQSHEGEKEPIHREDAENAESPPKNAGGWGWGFSGFSVLSDLQKAAQDISRNAAAVAEKAAKSIADMQEGDEDSESSAKEEEKAGDTEQDSDDESHKLKKLALAKLEDASEESLLSQGLKVFDDSVESFASGAWLALGNALKGGTSLVQKLENSVQQGSSPREAGSDAPSLLETGKALTAKGMQVLEFVGKETMDLLITETGLGVDKNGEGFTDQTIEEVTFDRCFYIYGGPEQLEELEALSSHYTLLFNRRKGKLSQDEKSMYDGKLKQIQQLFSFAAEMSGIKAESDKGKKIDTKTEGSDDDMKNLHNSSVSKAADMAAGFTNALTGLSVNDIIQRTGGRLESLHSEGVHRLSEMCCFAVTHLLTLGKSMISHANKVQGEDTEALKIEWPEDPTEKAKLIRGKAESMAGFVEAVSNSFITGISDVSETYSAAIKVASTDDDSKDNLLKTSTMEEKANTFNDSLRSDQTTAITKIQEGLQYLSYVVISTSMPSA</sequence>
<dbReference type="InterPro" id="IPR056700">
    <property type="entry name" value="DUF7798"/>
</dbReference>
<dbReference type="AlphaFoldDB" id="A0A0D3BDU8"/>
<dbReference type="STRING" id="109376.A0A0D3BDU8"/>
<dbReference type="Pfam" id="PF25074">
    <property type="entry name" value="DUF7798"/>
    <property type="match status" value="1"/>
</dbReference>
<feature type="domain" description="DUF7798" evidence="2">
    <location>
        <begin position="265"/>
        <end position="537"/>
    </location>
</feature>
<feature type="compositionally biased region" description="Basic and acidic residues" evidence="1">
    <location>
        <begin position="46"/>
        <end position="61"/>
    </location>
</feature>
<dbReference type="PANTHER" id="PTHR36011:SF1">
    <property type="entry name" value="BAT2 DOMAIN PROTEIN"/>
    <property type="match status" value="1"/>
</dbReference>
<feature type="compositionally biased region" description="Basic and acidic residues" evidence="1">
    <location>
        <begin position="121"/>
        <end position="131"/>
    </location>
</feature>
<evidence type="ECO:0000256" key="1">
    <source>
        <dbReference type="SAM" id="MobiDB-lite"/>
    </source>
</evidence>
<evidence type="ECO:0000313" key="4">
    <source>
        <dbReference type="Proteomes" id="UP000032141"/>
    </source>
</evidence>
<protein>
    <recommendedName>
        <fullName evidence="2">DUF7798 domain-containing protein</fullName>
    </recommendedName>
</protein>
<dbReference type="eggNOG" id="ENOG502QQQZ">
    <property type="taxonomic scope" value="Eukaryota"/>
</dbReference>
<dbReference type="Proteomes" id="UP000032141">
    <property type="component" value="Chromosome C3"/>
</dbReference>
<feature type="region of interest" description="Disordered" evidence="1">
    <location>
        <begin position="333"/>
        <end position="352"/>
    </location>
</feature>
<dbReference type="HOGENOM" id="CLU_043886_0_0_1"/>
<organism evidence="3 4">
    <name type="scientific">Brassica oleracea var. oleracea</name>
    <dbReference type="NCBI Taxonomy" id="109376"/>
    <lineage>
        <taxon>Eukaryota</taxon>
        <taxon>Viridiplantae</taxon>
        <taxon>Streptophyta</taxon>
        <taxon>Embryophyta</taxon>
        <taxon>Tracheophyta</taxon>
        <taxon>Spermatophyta</taxon>
        <taxon>Magnoliopsida</taxon>
        <taxon>eudicotyledons</taxon>
        <taxon>Gunneridae</taxon>
        <taxon>Pentapetalae</taxon>
        <taxon>rosids</taxon>
        <taxon>malvids</taxon>
        <taxon>Brassicales</taxon>
        <taxon>Brassicaceae</taxon>
        <taxon>Brassiceae</taxon>
        <taxon>Brassica</taxon>
    </lineage>
</organism>
<name>A0A0D3BDU8_BRAOL</name>
<evidence type="ECO:0000313" key="3">
    <source>
        <dbReference type="EnsemblPlants" id="Bo3g089950.1"/>
    </source>
</evidence>
<feature type="region of interest" description="Disordered" evidence="1">
    <location>
        <begin position="107"/>
        <end position="141"/>
    </location>
</feature>
<feature type="region of interest" description="Disordered" evidence="1">
    <location>
        <begin position="33"/>
        <end position="73"/>
    </location>
</feature>
<dbReference type="PANTHER" id="PTHR36011">
    <property type="entry name" value="BAT2 DOMAIN PROTEIN"/>
    <property type="match status" value="1"/>
</dbReference>
<evidence type="ECO:0000259" key="2">
    <source>
        <dbReference type="Pfam" id="PF25074"/>
    </source>
</evidence>
<reference evidence="3" key="2">
    <citation type="submission" date="2015-03" db="UniProtKB">
        <authorList>
            <consortium name="EnsemblPlants"/>
        </authorList>
    </citation>
    <scope>IDENTIFICATION</scope>
</reference>
<reference evidence="3 4" key="1">
    <citation type="journal article" date="2014" name="Genome Biol.">
        <title>Transcriptome and methylome profiling reveals relics of genome dominance in the mesopolyploid Brassica oleracea.</title>
        <authorList>
            <person name="Parkin I.A."/>
            <person name="Koh C."/>
            <person name="Tang H."/>
            <person name="Robinson S.J."/>
            <person name="Kagale S."/>
            <person name="Clarke W.E."/>
            <person name="Town C.D."/>
            <person name="Nixon J."/>
            <person name="Krishnakumar V."/>
            <person name="Bidwell S.L."/>
            <person name="Denoeud F."/>
            <person name="Belcram H."/>
            <person name="Links M.G."/>
            <person name="Just J."/>
            <person name="Clarke C."/>
            <person name="Bender T."/>
            <person name="Huebert T."/>
            <person name="Mason A.S."/>
            <person name="Pires J.C."/>
            <person name="Barker G."/>
            <person name="Moore J."/>
            <person name="Walley P.G."/>
            <person name="Manoli S."/>
            <person name="Batley J."/>
            <person name="Edwards D."/>
            <person name="Nelson M.N."/>
            <person name="Wang X."/>
            <person name="Paterson A.H."/>
            <person name="King G."/>
            <person name="Bancroft I."/>
            <person name="Chalhoub B."/>
            <person name="Sharpe A.G."/>
        </authorList>
    </citation>
    <scope>NUCLEOTIDE SEQUENCE</scope>
    <source>
        <strain evidence="3 4">cv. TO1000</strain>
    </source>
</reference>
<dbReference type="Gramene" id="Bo3g089950.1">
    <property type="protein sequence ID" value="Bo3g089950.1"/>
    <property type="gene ID" value="Bo3g089950"/>
</dbReference>
<dbReference type="OMA" id="AYMAAIQ"/>
<accession>A0A0D3BDU8</accession>
<proteinExistence type="predicted"/>
<dbReference type="EnsemblPlants" id="Bo3g089950.1">
    <property type="protein sequence ID" value="Bo3g089950.1"/>
    <property type="gene ID" value="Bo3g089950"/>
</dbReference>
<keyword evidence="4" id="KW-1185">Reference proteome</keyword>